<gene>
    <name evidence="5" type="ORF">B1199_08490</name>
</gene>
<feature type="repeat" description="TPR" evidence="3">
    <location>
        <begin position="334"/>
        <end position="367"/>
    </location>
</feature>
<dbReference type="OrthoDB" id="5592888at2"/>
<dbReference type="Gene3D" id="1.25.40.10">
    <property type="entry name" value="Tetratricopeptide repeat domain"/>
    <property type="match status" value="2"/>
</dbReference>
<protein>
    <submittedName>
        <fullName evidence="5">Uncharacterized protein</fullName>
    </submittedName>
</protein>
<comment type="caution">
    <text evidence="5">The sequence shown here is derived from an EMBL/GenBank/DDBJ whole genome shotgun (WGS) entry which is preliminary data.</text>
</comment>
<organism evidence="5 6">
    <name type="scientific">Pseudoalteromonas ulvae</name>
    <dbReference type="NCBI Taxonomy" id="107327"/>
    <lineage>
        <taxon>Bacteria</taxon>
        <taxon>Pseudomonadati</taxon>
        <taxon>Pseudomonadota</taxon>
        <taxon>Gammaproteobacteria</taxon>
        <taxon>Alteromonadales</taxon>
        <taxon>Pseudoalteromonadaceae</taxon>
        <taxon>Pseudoalteromonas</taxon>
    </lineage>
</organism>
<evidence type="ECO:0000256" key="1">
    <source>
        <dbReference type="ARBA" id="ARBA00022737"/>
    </source>
</evidence>
<dbReference type="AlphaFoldDB" id="A0A244CRW3"/>
<dbReference type="Pfam" id="PF13432">
    <property type="entry name" value="TPR_16"/>
    <property type="match status" value="1"/>
</dbReference>
<evidence type="ECO:0000256" key="2">
    <source>
        <dbReference type="ARBA" id="ARBA00022803"/>
    </source>
</evidence>
<name>A0A244CRW3_PSEDV</name>
<dbReference type="Proteomes" id="UP000194841">
    <property type="component" value="Unassembled WGS sequence"/>
</dbReference>
<keyword evidence="4" id="KW-0732">Signal</keyword>
<keyword evidence="2 3" id="KW-0802">TPR repeat</keyword>
<accession>A0A244CRW3</accession>
<dbReference type="SUPFAM" id="SSF48452">
    <property type="entry name" value="TPR-like"/>
    <property type="match status" value="2"/>
</dbReference>
<feature type="chain" id="PRO_5012128193" evidence="4">
    <location>
        <begin position="28"/>
        <end position="423"/>
    </location>
</feature>
<evidence type="ECO:0000313" key="5">
    <source>
        <dbReference type="EMBL" id="OUL58360.1"/>
    </source>
</evidence>
<feature type="signal peptide" evidence="4">
    <location>
        <begin position="1"/>
        <end position="27"/>
    </location>
</feature>
<dbReference type="PANTHER" id="PTHR44186">
    <property type="match status" value="1"/>
</dbReference>
<dbReference type="PANTHER" id="PTHR44186:SF1">
    <property type="entry name" value="BARDET-BIEDL SYNDROME 4 PROTEIN"/>
    <property type="match status" value="1"/>
</dbReference>
<dbReference type="SMART" id="SM00028">
    <property type="entry name" value="TPR"/>
    <property type="match status" value="4"/>
</dbReference>
<sequence length="423" mass="48116">MKNLSKVTALALLISLGGGLTTTSVMAKPNYEEIEKRKKAKTQVMSERVGKKVMKAFELFQAEPQDIPGAIAVLAELEPSDKFDAATVNNYLGQMYAQIEKYDLAAKHLKLAIDGDALNFKDHAQSMRTLGDIYLSNKRFKEAKALYLGWIDFTGEEDPQVYLRIANVHYELKEYKQVIAPADRNIDLLRGKEPNKQAFDMKIGAYSELKDFKSAVKVTEEVLKTWPEKPKSWTLLGRFYMQVEDYKKGLSTMEIAYKNGYFDSETDYRILASLYSLNDIPWKAGLTLEKALKDDKIKRNKDNVNAMASYFHQAKEISKAAKYYQEAGAFENDAELYRKAGSILLRIEKYSQSVTALNKALELGTKKEGTTYTDLAEAYYHQEKYKQAYVAIKKAMEDPSTRKFAQGWSVFIKDKAARKGVKI</sequence>
<dbReference type="EMBL" id="MWPV01000002">
    <property type="protein sequence ID" value="OUL58360.1"/>
    <property type="molecule type" value="Genomic_DNA"/>
</dbReference>
<reference evidence="5 6" key="1">
    <citation type="submission" date="2017-02" db="EMBL/GenBank/DDBJ databases">
        <title>Pseudoalteromonas ulvae TC14 Genome.</title>
        <authorList>
            <person name="Molmeret M."/>
        </authorList>
    </citation>
    <scope>NUCLEOTIDE SEQUENCE [LARGE SCALE GENOMIC DNA]</scope>
    <source>
        <strain evidence="5">TC14</strain>
    </source>
</reference>
<dbReference type="InterPro" id="IPR011990">
    <property type="entry name" value="TPR-like_helical_dom_sf"/>
</dbReference>
<dbReference type="RefSeq" id="WP_086743666.1">
    <property type="nucleotide sequence ID" value="NZ_MWPV01000002.1"/>
</dbReference>
<dbReference type="InterPro" id="IPR019734">
    <property type="entry name" value="TPR_rpt"/>
</dbReference>
<proteinExistence type="predicted"/>
<dbReference type="PROSITE" id="PS50005">
    <property type="entry name" value="TPR"/>
    <property type="match status" value="1"/>
</dbReference>
<keyword evidence="6" id="KW-1185">Reference proteome</keyword>
<evidence type="ECO:0000313" key="6">
    <source>
        <dbReference type="Proteomes" id="UP000194841"/>
    </source>
</evidence>
<keyword evidence="1" id="KW-0677">Repeat</keyword>
<evidence type="ECO:0000256" key="4">
    <source>
        <dbReference type="SAM" id="SignalP"/>
    </source>
</evidence>
<evidence type="ECO:0000256" key="3">
    <source>
        <dbReference type="PROSITE-ProRule" id="PRU00339"/>
    </source>
</evidence>